<dbReference type="RefSeq" id="WP_015353198.1">
    <property type="nucleotide sequence ID" value="NC_020126.1"/>
</dbReference>
<dbReference type="KEGG" id="msd:MYSTI_07673"/>
<gene>
    <name evidence="2" type="ordered locus">MYSTI_07673</name>
</gene>
<evidence type="ECO:0000313" key="3">
    <source>
        <dbReference type="Proteomes" id="UP000011131"/>
    </source>
</evidence>
<dbReference type="STRING" id="1278073.MYSTI_07673"/>
<dbReference type="PATRIC" id="fig|1278073.3.peg.7804"/>
<evidence type="ECO:0000313" key="2">
    <source>
        <dbReference type="EMBL" id="AGC48945.1"/>
    </source>
</evidence>
<reference evidence="2 3" key="1">
    <citation type="journal article" date="2013" name="Genome Announc.">
        <title>Complete genome sequence of Myxococcus stipitatus strain DSM 14675, a fruiting myxobacterium.</title>
        <authorList>
            <person name="Huntley S."/>
            <person name="Kneip S."/>
            <person name="Treuner-Lange A."/>
            <person name="Sogaard-Andersen L."/>
        </authorList>
    </citation>
    <scope>NUCLEOTIDE SEQUENCE [LARGE SCALE GENOMIC DNA]</scope>
    <source>
        <strain evidence="3">DSM 14675 / JCM 12634 / Mx s8</strain>
    </source>
</reference>
<keyword evidence="1" id="KW-0732">Signal</keyword>
<evidence type="ECO:0008006" key="4">
    <source>
        <dbReference type="Google" id="ProtNLM"/>
    </source>
</evidence>
<evidence type="ECO:0000256" key="1">
    <source>
        <dbReference type="SAM" id="SignalP"/>
    </source>
</evidence>
<dbReference type="Proteomes" id="UP000011131">
    <property type="component" value="Chromosome"/>
</dbReference>
<dbReference type="AlphaFoldDB" id="L7UM48"/>
<name>L7UM48_MYXSD</name>
<sequence length="124" mass="13493">MKRLAAGVCLVWLCLSQGTAQGAEDCIVTHNQGSATVALSLYEQSCATITWTPGVITTDVTYNCCGPSAVIRINGTDWNRLITDGKLDSLRYQKIEKKDGSYAISFRKVVGTNPTDIAPKDFFK</sequence>
<dbReference type="OrthoDB" id="5516166at2"/>
<feature type="signal peptide" evidence="1">
    <location>
        <begin position="1"/>
        <end position="22"/>
    </location>
</feature>
<keyword evidence="3" id="KW-1185">Reference proteome</keyword>
<feature type="chain" id="PRO_5003984498" description="Lipoprotein" evidence="1">
    <location>
        <begin position="23"/>
        <end position="124"/>
    </location>
</feature>
<dbReference type="EMBL" id="CP004025">
    <property type="protein sequence ID" value="AGC48945.1"/>
    <property type="molecule type" value="Genomic_DNA"/>
</dbReference>
<protein>
    <recommendedName>
        <fullName evidence="4">Lipoprotein</fullName>
    </recommendedName>
</protein>
<proteinExistence type="predicted"/>
<dbReference type="HOGENOM" id="CLU_2001408_0_0_7"/>
<organism evidence="2 3">
    <name type="scientific">Myxococcus stipitatus (strain DSM 14675 / JCM 12634 / Mx s8)</name>
    <dbReference type="NCBI Taxonomy" id="1278073"/>
    <lineage>
        <taxon>Bacteria</taxon>
        <taxon>Pseudomonadati</taxon>
        <taxon>Myxococcota</taxon>
        <taxon>Myxococcia</taxon>
        <taxon>Myxococcales</taxon>
        <taxon>Cystobacterineae</taxon>
        <taxon>Myxococcaceae</taxon>
        <taxon>Myxococcus</taxon>
    </lineage>
</organism>
<accession>L7UM48</accession>